<name>A0A1I4SDB1_ECTMO</name>
<evidence type="ECO:0000256" key="6">
    <source>
        <dbReference type="RuleBase" id="RU363054"/>
    </source>
</evidence>
<dbReference type="InterPro" id="IPR035906">
    <property type="entry name" value="MetI-like_sf"/>
</dbReference>
<evidence type="ECO:0000256" key="5">
    <source>
        <dbReference type="RuleBase" id="RU363032"/>
    </source>
</evidence>
<dbReference type="InterPro" id="IPR000515">
    <property type="entry name" value="MetI-like"/>
</dbReference>
<dbReference type="PANTHER" id="PTHR42727">
    <property type="entry name" value="PHOSPHATE TRANSPORT SYSTEM PERMEASE PROTEIN"/>
    <property type="match status" value="1"/>
</dbReference>
<organism evidence="8 9">
    <name type="scientific">Ectothiorhodospira mobilis</name>
    <dbReference type="NCBI Taxonomy" id="195064"/>
    <lineage>
        <taxon>Bacteria</taxon>
        <taxon>Pseudomonadati</taxon>
        <taxon>Pseudomonadota</taxon>
        <taxon>Gammaproteobacteria</taxon>
        <taxon>Chromatiales</taxon>
        <taxon>Ectothiorhodospiraceae</taxon>
        <taxon>Ectothiorhodospira</taxon>
    </lineage>
</organism>
<dbReference type="InterPro" id="IPR011864">
    <property type="entry name" value="Phosphate_PstC"/>
</dbReference>
<keyword evidence="5" id="KW-0813">Transport</keyword>
<dbReference type="Proteomes" id="UP000199556">
    <property type="component" value="Unassembled WGS sequence"/>
</dbReference>
<feature type="transmembrane region" description="Helical" evidence="5">
    <location>
        <begin position="117"/>
        <end position="138"/>
    </location>
</feature>
<dbReference type="STRING" id="195064.SAMN05421721_11548"/>
<dbReference type="AlphaFoldDB" id="A0A1I4SDB1"/>
<feature type="transmembrane region" description="Helical" evidence="5">
    <location>
        <begin position="309"/>
        <end position="330"/>
    </location>
</feature>
<dbReference type="GO" id="GO:0005886">
    <property type="term" value="C:plasma membrane"/>
    <property type="evidence" value="ECO:0007669"/>
    <property type="project" value="UniProtKB-SubCell"/>
</dbReference>
<evidence type="ECO:0000256" key="2">
    <source>
        <dbReference type="ARBA" id="ARBA00022692"/>
    </source>
</evidence>
<dbReference type="RefSeq" id="WP_090486715.1">
    <property type="nucleotide sequence ID" value="NZ_FOUO01000015.1"/>
</dbReference>
<reference evidence="8 9" key="1">
    <citation type="submission" date="2016-10" db="EMBL/GenBank/DDBJ databases">
        <authorList>
            <person name="de Groot N.N."/>
        </authorList>
    </citation>
    <scope>NUCLEOTIDE SEQUENCE [LARGE SCALE GENOMIC DNA]</scope>
    <source>
        <strain evidence="8 9">DSM 4180</strain>
    </source>
</reference>
<comment type="caution">
    <text evidence="6">Lacks conserved residue(s) required for the propagation of feature annotation.</text>
</comment>
<proteinExistence type="inferred from homology"/>
<dbReference type="Pfam" id="PF00528">
    <property type="entry name" value="BPD_transp_1"/>
    <property type="match status" value="1"/>
</dbReference>
<keyword evidence="3 5" id="KW-1133">Transmembrane helix</keyword>
<feature type="transmembrane region" description="Helical" evidence="5">
    <location>
        <begin position="265"/>
        <end position="288"/>
    </location>
</feature>
<feature type="transmembrane region" description="Helical" evidence="5">
    <location>
        <begin position="228"/>
        <end position="253"/>
    </location>
</feature>
<keyword evidence="6" id="KW-0592">Phosphate transport</keyword>
<dbReference type="OrthoDB" id="9785113at2"/>
<comment type="subcellular location">
    <subcellularLocation>
        <location evidence="6">Cell inner membrane</location>
        <topology evidence="6">Multi-pass membrane protein</topology>
    </subcellularLocation>
    <subcellularLocation>
        <location evidence="1 5">Cell membrane</location>
        <topology evidence="1 5">Multi-pass membrane protein</topology>
    </subcellularLocation>
</comment>
<keyword evidence="6" id="KW-0997">Cell inner membrane</keyword>
<feature type="transmembrane region" description="Helical" evidence="5">
    <location>
        <begin position="383"/>
        <end position="405"/>
    </location>
</feature>
<dbReference type="CDD" id="cd06261">
    <property type="entry name" value="TM_PBP2"/>
    <property type="match status" value="1"/>
</dbReference>
<accession>A0A1I4SDB1</accession>
<dbReference type="NCBIfam" id="TIGR02138">
    <property type="entry name" value="phosphate_pstC"/>
    <property type="match status" value="1"/>
</dbReference>
<keyword evidence="4 5" id="KW-0472">Membrane</keyword>
<dbReference type="GO" id="GO:0005315">
    <property type="term" value="F:phosphate transmembrane transporter activity"/>
    <property type="evidence" value="ECO:0007669"/>
    <property type="project" value="InterPro"/>
</dbReference>
<gene>
    <name evidence="8" type="ORF">SAMN05421721_11548</name>
</gene>
<keyword evidence="2 5" id="KW-0812">Transmembrane</keyword>
<comment type="similarity">
    <text evidence="6">Belongs to the binding-protein-dependent transport system permease family. CysTW subfamily.</text>
</comment>
<evidence type="ECO:0000313" key="9">
    <source>
        <dbReference type="Proteomes" id="UP000199556"/>
    </source>
</evidence>
<feature type="transmembrane region" description="Helical" evidence="5">
    <location>
        <begin position="184"/>
        <end position="208"/>
    </location>
</feature>
<evidence type="ECO:0000256" key="3">
    <source>
        <dbReference type="ARBA" id="ARBA00022989"/>
    </source>
</evidence>
<dbReference type="Gene3D" id="1.10.3720.10">
    <property type="entry name" value="MetI-like"/>
    <property type="match status" value="1"/>
</dbReference>
<dbReference type="SUPFAM" id="SSF161098">
    <property type="entry name" value="MetI-like"/>
    <property type="match status" value="1"/>
</dbReference>
<sequence length="417" mass="43671">MQTDQILMTFFAGVILLGALGFYLGRSKAARTRAGGTHMHSQPDQYAWFAVLSSAGPAIIAAALAAIVLGVLETAFPGWLAVASALGLGAIGLFLGLNRIRPELRARDSLERTVKWVLLGAASVSVLTTFGILFSILFEAIRFFQMESFWYFITGTEWSPGDSFLAAAGREGGGDGAMFGALPLFAGTFMITAIAMLVAVPIGVSAAIYMAEYAPPVLRDVAKPVLEVLAGIPTVVYGFFAAITVAPLIVAVAESVGLEASFSNALAPGIVMGIMIIPFISSLSDDVISSVPTAMRQGSLALGTTRNETIRYVVLPAALPGIISATLLGVSRALGETMIVVMAAGMRPNLTANPLEDMTTVTVSIVSALTGDNEFGSAATLSAFALGLVLFVVTLALNFVSVMMIRRFRAKYAVNNL</sequence>
<dbReference type="EMBL" id="FOUO01000015">
    <property type="protein sequence ID" value="SFM62457.1"/>
    <property type="molecule type" value="Genomic_DNA"/>
</dbReference>
<dbReference type="PANTHER" id="PTHR42727:SF1">
    <property type="entry name" value="PHOSPHATE TRANSPORT SYSTEM PERMEASE"/>
    <property type="match status" value="1"/>
</dbReference>
<evidence type="ECO:0000259" key="7">
    <source>
        <dbReference type="PROSITE" id="PS50928"/>
    </source>
</evidence>
<keyword evidence="6" id="KW-1003">Cell membrane</keyword>
<comment type="function">
    <text evidence="6">Part of the binding-protein-dependent transport system for phosphate; probably responsible for the translocation of the substrate across the membrane.</text>
</comment>
<evidence type="ECO:0000256" key="4">
    <source>
        <dbReference type="ARBA" id="ARBA00023136"/>
    </source>
</evidence>
<dbReference type="Pfam" id="PF12501">
    <property type="entry name" value="DUF3708"/>
    <property type="match status" value="1"/>
</dbReference>
<feature type="domain" description="ABC transmembrane type-1" evidence="7">
    <location>
        <begin position="185"/>
        <end position="401"/>
    </location>
</feature>
<feature type="transmembrane region" description="Helical" evidence="5">
    <location>
        <begin position="6"/>
        <end position="25"/>
    </location>
</feature>
<keyword evidence="9" id="KW-1185">Reference proteome</keyword>
<protein>
    <recommendedName>
        <fullName evidence="6">Phosphate transport system permease protein</fullName>
    </recommendedName>
</protein>
<evidence type="ECO:0000313" key="8">
    <source>
        <dbReference type="EMBL" id="SFM62457.1"/>
    </source>
</evidence>
<evidence type="ECO:0000256" key="1">
    <source>
        <dbReference type="ARBA" id="ARBA00004651"/>
    </source>
</evidence>
<feature type="transmembrane region" description="Helical" evidence="5">
    <location>
        <begin position="46"/>
        <end position="72"/>
    </location>
</feature>
<dbReference type="InterPro" id="IPR022182">
    <property type="entry name" value="PstC_N"/>
</dbReference>
<dbReference type="PROSITE" id="PS50928">
    <property type="entry name" value="ABC_TM1"/>
    <property type="match status" value="1"/>
</dbReference>
<feature type="transmembrane region" description="Helical" evidence="5">
    <location>
        <begin position="78"/>
        <end position="97"/>
    </location>
</feature>
<dbReference type="GO" id="GO:0006817">
    <property type="term" value="P:phosphate ion transport"/>
    <property type="evidence" value="ECO:0007669"/>
    <property type="project" value="UniProtKB-KW"/>
</dbReference>